<dbReference type="InterPro" id="IPR033469">
    <property type="entry name" value="CYTH-like_dom_sf"/>
</dbReference>
<dbReference type="InterPro" id="IPR039013">
    <property type="entry name" value="YgiF"/>
</dbReference>
<dbReference type="OrthoDB" id="3034217at2"/>
<organism evidence="3 4">
    <name type="scientific">Denitromonas halophila</name>
    <dbReference type="NCBI Taxonomy" id="1629404"/>
    <lineage>
        <taxon>Bacteria</taxon>
        <taxon>Pseudomonadati</taxon>
        <taxon>Pseudomonadota</taxon>
        <taxon>Betaproteobacteria</taxon>
        <taxon>Rhodocyclales</taxon>
        <taxon>Zoogloeaceae</taxon>
        <taxon>Denitromonas</taxon>
    </lineage>
</organism>
<proteinExistence type="predicted"/>
<dbReference type="PANTHER" id="PTHR39569">
    <property type="entry name" value="INORGANIC TRIPHOSPHATASE"/>
    <property type="match status" value="1"/>
</dbReference>
<dbReference type="PROSITE" id="PS51707">
    <property type="entry name" value="CYTH"/>
    <property type="match status" value="1"/>
</dbReference>
<keyword evidence="4" id="KW-1185">Reference proteome</keyword>
<gene>
    <name evidence="3" type="ORF">FHP91_09580</name>
</gene>
<reference evidence="3 4" key="1">
    <citation type="submission" date="2019-07" db="EMBL/GenBank/DDBJ databases">
        <title>The pathways for chlorine oxyanion respiration interact through the shared metabolite chlorate.</title>
        <authorList>
            <person name="Barnum T.P."/>
            <person name="Cheng Y."/>
            <person name="Hill K.A."/>
            <person name="Lucas L.N."/>
            <person name="Carlson H.K."/>
            <person name="Coates J.D."/>
        </authorList>
    </citation>
    <scope>NUCLEOTIDE SEQUENCE [LARGE SCALE GENOMIC DNA]</scope>
    <source>
        <strain evidence="3 4">SFB-3</strain>
    </source>
</reference>
<dbReference type="RefSeq" id="WP_144309381.1">
    <property type="nucleotide sequence ID" value="NZ_VMNK01000007.1"/>
</dbReference>
<dbReference type="SMART" id="SM01118">
    <property type="entry name" value="CYTH"/>
    <property type="match status" value="1"/>
</dbReference>
<dbReference type="Pfam" id="PF05235">
    <property type="entry name" value="CHAD"/>
    <property type="match status" value="1"/>
</dbReference>
<evidence type="ECO:0000259" key="2">
    <source>
        <dbReference type="PROSITE" id="PS51708"/>
    </source>
</evidence>
<dbReference type="SUPFAM" id="SSF55154">
    <property type="entry name" value="CYTH-like phosphatases"/>
    <property type="match status" value="1"/>
</dbReference>
<accession>A0A557QW71</accession>
<dbReference type="SMART" id="SM00880">
    <property type="entry name" value="CHAD"/>
    <property type="match status" value="1"/>
</dbReference>
<dbReference type="PANTHER" id="PTHR39569:SF1">
    <property type="entry name" value="INORGANIC TRIPHOSPHATASE"/>
    <property type="match status" value="1"/>
</dbReference>
<dbReference type="GO" id="GO:0046872">
    <property type="term" value="F:metal ion binding"/>
    <property type="evidence" value="ECO:0007669"/>
    <property type="project" value="TreeGrafter"/>
</dbReference>
<comment type="caution">
    <text evidence="3">The sequence shown here is derived from an EMBL/GenBank/DDBJ whole genome shotgun (WGS) entry which is preliminary data.</text>
</comment>
<evidence type="ECO:0000313" key="3">
    <source>
        <dbReference type="EMBL" id="TVO57139.1"/>
    </source>
</evidence>
<dbReference type="InterPro" id="IPR038186">
    <property type="entry name" value="CHAD_dom_sf"/>
</dbReference>
<sequence length="503" mass="56191">MSTETELKLALAPDAIRALRRHPLVTGAEKLGNAQTLINTYFDTAELTLHKARIAVRTRKQGNTWLQTIKCAANSAGGLSSRPEWEQPYSAEFDFSQIDAPPVRKRLEALAGEIQPVFTTTFKRETRRLTPSPEVEVLMMIDQGQIDAGERQAPISEVELELVRGNAQDLFSIAGTLAERVALMPTDRSKAERGYRLFLDTPDAPRQAAKSAIHAKQSPLDAFRTLAFDSLQQWQENTLGALVHDDPEYVHQLRVALRRLRSLIRLFGPVLPDTFAERWTEVLRDTAADLGDTRNIDVLLSDILDPAEPEPLMGATLTDPLRAHALALRDAARSDAQTRLTHADHGQRILGFAADIHQLNGDALNAAADLTAFARLQLATLRKRARKRFTTADILDPDQLHDLRVSLKQLRYGIEFFRPLFGGKDVKQYLAGVRQAQADLGYLNDAAIARSLMLDWADREPALIGPAHFTIGWHAPLYARTRRRVLLEIEALLTGKTPWRASR</sequence>
<dbReference type="GO" id="GO:0050355">
    <property type="term" value="F:inorganic triphosphate phosphatase activity"/>
    <property type="evidence" value="ECO:0007669"/>
    <property type="project" value="InterPro"/>
</dbReference>
<evidence type="ECO:0000259" key="1">
    <source>
        <dbReference type="PROSITE" id="PS51707"/>
    </source>
</evidence>
<dbReference type="InterPro" id="IPR023577">
    <property type="entry name" value="CYTH_domain"/>
</dbReference>
<dbReference type="CDD" id="cd07756">
    <property type="entry name" value="CYTH-like_Pase_CHAD"/>
    <property type="match status" value="1"/>
</dbReference>
<dbReference type="PROSITE" id="PS51708">
    <property type="entry name" value="CHAD"/>
    <property type="match status" value="1"/>
</dbReference>
<feature type="domain" description="CYTH" evidence="1">
    <location>
        <begin position="2"/>
        <end position="201"/>
    </location>
</feature>
<dbReference type="Proteomes" id="UP000319502">
    <property type="component" value="Unassembled WGS sequence"/>
</dbReference>
<dbReference type="EMBL" id="VMNK01000007">
    <property type="protein sequence ID" value="TVO57139.1"/>
    <property type="molecule type" value="Genomic_DNA"/>
</dbReference>
<feature type="domain" description="CHAD" evidence="2">
    <location>
        <begin position="216"/>
        <end position="503"/>
    </location>
</feature>
<evidence type="ECO:0000313" key="4">
    <source>
        <dbReference type="Proteomes" id="UP000319502"/>
    </source>
</evidence>
<dbReference type="InterPro" id="IPR007899">
    <property type="entry name" value="CHAD_dom"/>
</dbReference>
<dbReference type="Pfam" id="PF01928">
    <property type="entry name" value="CYTH"/>
    <property type="match status" value="1"/>
</dbReference>
<dbReference type="AlphaFoldDB" id="A0A557QW71"/>
<dbReference type="Gene3D" id="2.40.320.10">
    <property type="entry name" value="Hypothetical Protein Pfu-838710-001"/>
    <property type="match status" value="1"/>
</dbReference>
<dbReference type="Gene3D" id="1.40.20.10">
    <property type="entry name" value="CHAD domain"/>
    <property type="match status" value="1"/>
</dbReference>
<name>A0A557QW71_9RHOO</name>
<protein>
    <submittedName>
        <fullName evidence="3">CHAD domain-containing protein</fullName>
    </submittedName>
</protein>